<feature type="transmembrane region" description="Helical" evidence="7">
    <location>
        <begin position="28"/>
        <end position="50"/>
    </location>
</feature>
<feature type="transmembrane region" description="Helical" evidence="7">
    <location>
        <begin position="326"/>
        <end position="358"/>
    </location>
</feature>
<evidence type="ECO:0000256" key="6">
    <source>
        <dbReference type="ARBA" id="ARBA00023136"/>
    </source>
</evidence>
<keyword evidence="3" id="KW-1003">Cell membrane</keyword>
<feature type="transmembrane region" description="Helical" evidence="7">
    <location>
        <begin position="280"/>
        <end position="305"/>
    </location>
</feature>
<dbReference type="Pfam" id="PF12704">
    <property type="entry name" value="MacB_PCD"/>
    <property type="match status" value="1"/>
</dbReference>
<organism evidence="10 11">
    <name type="scientific">Dysgonomonas macrotermitis</name>
    <dbReference type="NCBI Taxonomy" id="1346286"/>
    <lineage>
        <taxon>Bacteria</taxon>
        <taxon>Pseudomonadati</taxon>
        <taxon>Bacteroidota</taxon>
        <taxon>Bacteroidia</taxon>
        <taxon>Bacteroidales</taxon>
        <taxon>Dysgonomonadaceae</taxon>
        <taxon>Dysgonomonas</taxon>
    </lineage>
</organism>
<feature type="transmembrane region" description="Helical" evidence="7">
    <location>
        <begin position="378"/>
        <end position="403"/>
    </location>
</feature>
<proteinExistence type="inferred from homology"/>
<evidence type="ECO:0000256" key="1">
    <source>
        <dbReference type="ARBA" id="ARBA00004651"/>
    </source>
</evidence>
<comment type="subcellular location">
    <subcellularLocation>
        <location evidence="1">Cell membrane</location>
        <topology evidence="1">Multi-pass membrane protein</topology>
    </subcellularLocation>
</comment>
<gene>
    <name evidence="10" type="ORF">SAMN05444362_11511</name>
</gene>
<keyword evidence="5 7" id="KW-1133">Transmembrane helix</keyword>
<dbReference type="GO" id="GO:0098797">
    <property type="term" value="C:plasma membrane protein complex"/>
    <property type="evidence" value="ECO:0007669"/>
    <property type="project" value="TreeGrafter"/>
</dbReference>
<dbReference type="PANTHER" id="PTHR30489:SF0">
    <property type="entry name" value="LIPOPROTEIN-RELEASING SYSTEM TRANSMEMBRANE PROTEIN LOLE"/>
    <property type="match status" value="1"/>
</dbReference>
<dbReference type="GO" id="GO:0044874">
    <property type="term" value="P:lipoprotein localization to outer membrane"/>
    <property type="evidence" value="ECO:0007669"/>
    <property type="project" value="TreeGrafter"/>
</dbReference>
<accession>A0A1M5GX34</accession>
<evidence type="ECO:0000256" key="2">
    <source>
        <dbReference type="ARBA" id="ARBA00005236"/>
    </source>
</evidence>
<dbReference type="Proteomes" id="UP000184480">
    <property type="component" value="Unassembled WGS sequence"/>
</dbReference>
<feature type="domain" description="ABC3 transporter permease C-terminal" evidence="8">
    <location>
        <begin position="282"/>
        <end position="407"/>
    </location>
</feature>
<evidence type="ECO:0000256" key="7">
    <source>
        <dbReference type="SAM" id="Phobius"/>
    </source>
</evidence>
<name>A0A1M5GX34_9BACT</name>
<evidence type="ECO:0000259" key="8">
    <source>
        <dbReference type="Pfam" id="PF02687"/>
    </source>
</evidence>
<evidence type="ECO:0000256" key="4">
    <source>
        <dbReference type="ARBA" id="ARBA00022692"/>
    </source>
</evidence>
<dbReference type="InterPro" id="IPR051447">
    <property type="entry name" value="Lipoprotein-release_system"/>
</dbReference>
<dbReference type="RefSeq" id="WP_062185132.1">
    <property type="nucleotide sequence ID" value="NZ_BBXL01000038.1"/>
</dbReference>
<dbReference type="AlphaFoldDB" id="A0A1M5GX34"/>
<protein>
    <submittedName>
        <fullName evidence="10">Lipoprotein-releasing system permease protein</fullName>
    </submittedName>
</protein>
<dbReference type="STRING" id="1346286.SAMN05444362_11511"/>
<keyword evidence="11" id="KW-1185">Reference proteome</keyword>
<dbReference type="InterPro" id="IPR003838">
    <property type="entry name" value="ABC3_permease_C"/>
</dbReference>
<feature type="domain" description="MacB-like periplasmic core" evidence="9">
    <location>
        <begin position="28"/>
        <end position="242"/>
    </location>
</feature>
<evidence type="ECO:0000256" key="5">
    <source>
        <dbReference type="ARBA" id="ARBA00022989"/>
    </source>
</evidence>
<dbReference type="EMBL" id="FQUC01000015">
    <property type="protein sequence ID" value="SHG08304.1"/>
    <property type="molecule type" value="Genomic_DNA"/>
</dbReference>
<dbReference type="InterPro" id="IPR025857">
    <property type="entry name" value="MacB_PCD"/>
</dbReference>
<evidence type="ECO:0000313" key="10">
    <source>
        <dbReference type="EMBL" id="SHG08304.1"/>
    </source>
</evidence>
<dbReference type="Pfam" id="PF02687">
    <property type="entry name" value="FtsX"/>
    <property type="match status" value="1"/>
</dbReference>
<reference evidence="11" key="1">
    <citation type="submission" date="2016-11" db="EMBL/GenBank/DDBJ databases">
        <authorList>
            <person name="Varghese N."/>
            <person name="Submissions S."/>
        </authorList>
    </citation>
    <scope>NUCLEOTIDE SEQUENCE [LARGE SCALE GENOMIC DNA]</scope>
    <source>
        <strain evidence="11">DSM 27370</strain>
    </source>
</reference>
<evidence type="ECO:0000313" key="11">
    <source>
        <dbReference type="Proteomes" id="UP000184480"/>
    </source>
</evidence>
<keyword evidence="6 7" id="KW-0472">Membrane</keyword>
<evidence type="ECO:0000256" key="3">
    <source>
        <dbReference type="ARBA" id="ARBA00022475"/>
    </source>
</evidence>
<keyword evidence="4 7" id="KW-0812">Transmembrane</keyword>
<evidence type="ECO:0000259" key="9">
    <source>
        <dbReference type="Pfam" id="PF12704"/>
    </source>
</evidence>
<sequence length="414" mass="46494">MNLELFIARKVYFGETTKQKVSSPAIKIAIAGIAIGLAAMVLSVCIVVGFKKEIRDKVIGFGSHIQITSFTNTTSYETKPVRLTDSLLSVINSNVNVNHIESFATKPGIIKTDSDFQGVVLKGVGEDYDWSFFKDNMIEGDVLQSSDSVTGNQAIISKYIADRLHLKLGDSFMTYFIQEPVKVRKFTIAGIYSTNFEDYDKLFMIVDLRTVQRLNSWDDNQVSGLELRIKDYNRLKEVKTELFFEMAECHDGDGNALFTRSIEDMNPMIFSWLSLLDMNVWVIIILMLAVSGFTMISGLLIIILERANMIGILKALGARNTSIRKVFLYISAFLILKGMFWGNCIALAICGLQKYFGIIKLDPATYYVTEMPVYINPIYIILINIGALIISLLMMIGPSYLIARISPAKSIKFE</sequence>
<comment type="similarity">
    <text evidence="2">Belongs to the ABC-4 integral membrane protein family. LolC/E subfamily.</text>
</comment>
<dbReference type="OrthoDB" id="1522670at2"/>
<dbReference type="PANTHER" id="PTHR30489">
    <property type="entry name" value="LIPOPROTEIN-RELEASING SYSTEM TRANSMEMBRANE PROTEIN LOLE"/>
    <property type="match status" value="1"/>
</dbReference>
<keyword evidence="10" id="KW-0449">Lipoprotein</keyword>